<protein>
    <submittedName>
        <fullName evidence="10">Glycoside hydrolase</fullName>
    </submittedName>
</protein>
<dbReference type="InterPro" id="IPR050297">
    <property type="entry name" value="LipidA_mod_glycosyltrf_83"/>
</dbReference>
<name>A0A918UMW2_9BACT</name>
<feature type="domain" description="Glycosyltransferase RgtA/B/C/D-like" evidence="9">
    <location>
        <begin position="53"/>
        <end position="212"/>
    </location>
</feature>
<reference evidence="10" key="2">
    <citation type="submission" date="2020-09" db="EMBL/GenBank/DDBJ databases">
        <authorList>
            <person name="Sun Q."/>
            <person name="Kim S."/>
        </authorList>
    </citation>
    <scope>NUCLEOTIDE SEQUENCE</scope>
    <source>
        <strain evidence="10">KCTC 12368</strain>
    </source>
</reference>
<dbReference type="AlphaFoldDB" id="A0A918UMW2"/>
<evidence type="ECO:0000256" key="8">
    <source>
        <dbReference type="SAM" id="Phobius"/>
    </source>
</evidence>
<keyword evidence="10" id="KW-0378">Hydrolase</keyword>
<keyword evidence="5 8" id="KW-0812">Transmembrane</keyword>
<evidence type="ECO:0000256" key="3">
    <source>
        <dbReference type="ARBA" id="ARBA00022676"/>
    </source>
</evidence>
<feature type="transmembrane region" description="Helical" evidence="8">
    <location>
        <begin position="249"/>
        <end position="268"/>
    </location>
</feature>
<dbReference type="EMBL" id="BMWX01000002">
    <property type="protein sequence ID" value="GGZ21986.1"/>
    <property type="molecule type" value="Genomic_DNA"/>
</dbReference>
<proteinExistence type="predicted"/>
<feature type="transmembrane region" description="Helical" evidence="8">
    <location>
        <begin position="51"/>
        <end position="69"/>
    </location>
</feature>
<evidence type="ECO:0000313" key="11">
    <source>
        <dbReference type="Proteomes" id="UP000619457"/>
    </source>
</evidence>
<feature type="transmembrane region" description="Helical" evidence="8">
    <location>
        <begin position="306"/>
        <end position="326"/>
    </location>
</feature>
<keyword evidence="6 8" id="KW-1133">Transmembrane helix</keyword>
<dbReference type="GO" id="GO:0016763">
    <property type="term" value="F:pentosyltransferase activity"/>
    <property type="evidence" value="ECO:0007669"/>
    <property type="project" value="TreeGrafter"/>
</dbReference>
<evidence type="ECO:0000256" key="5">
    <source>
        <dbReference type="ARBA" id="ARBA00022692"/>
    </source>
</evidence>
<feature type="transmembrane region" description="Helical" evidence="8">
    <location>
        <begin position="9"/>
        <end position="31"/>
    </location>
</feature>
<feature type="transmembrane region" description="Helical" evidence="8">
    <location>
        <begin position="195"/>
        <end position="214"/>
    </location>
</feature>
<keyword evidence="3" id="KW-0328">Glycosyltransferase</keyword>
<dbReference type="PANTHER" id="PTHR33908">
    <property type="entry name" value="MANNOSYLTRANSFERASE YKCB-RELATED"/>
    <property type="match status" value="1"/>
</dbReference>
<dbReference type="Proteomes" id="UP000619457">
    <property type="component" value="Unassembled WGS sequence"/>
</dbReference>
<dbReference type="PANTHER" id="PTHR33908:SF11">
    <property type="entry name" value="MEMBRANE PROTEIN"/>
    <property type="match status" value="1"/>
</dbReference>
<accession>A0A918UMW2</accession>
<dbReference type="Pfam" id="PF13231">
    <property type="entry name" value="PMT_2"/>
    <property type="match status" value="1"/>
</dbReference>
<keyword evidence="11" id="KW-1185">Reference proteome</keyword>
<dbReference type="GO" id="GO:0005886">
    <property type="term" value="C:plasma membrane"/>
    <property type="evidence" value="ECO:0007669"/>
    <property type="project" value="UniProtKB-SubCell"/>
</dbReference>
<feature type="transmembrane region" description="Helical" evidence="8">
    <location>
        <begin position="333"/>
        <end position="354"/>
    </location>
</feature>
<dbReference type="GO" id="GO:0009103">
    <property type="term" value="P:lipopolysaccharide biosynthetic process"/>
    <property type="evidence" value="ECO:0007669"/>
    <property type="project" value="UniProtKB-ARBA"/>
</dbReference>
<feature type="transmembrane region" description="Helical" evidence="8">
    <location>
        <begin position="74"/>
        <end position="92"/>
    </location>
</feature>
<evidence type="ECO:0000256" key="6">
    <source>
        <dbReference type="ARBA" id="ARBA00022989"/>
    </source>
</evidence>
<comment type="caution">
    <text evidence="10">The sequence shown here is derived from an EMBL/GenBank/DDBJ whole genome shotgun (WGS) entry which is preliminary data.</text>
</comment>
<keyword evidence="4" id="KW-0808">Transferase</keyword>
<feature type="transmembrane region" description="Helical" evidence="8">
    <location>
        <begin position="154"/>
        <end position="183"/>
    </location>
</feature>
<feature type="transmembrane region" description="Helical" evidence="8">
    <location>
        <begin position="131"/>
        <end position="148"/>
    </location>
</feature>
<organism evidence="10 11">
    <name type="scientific">Echinicola pacifica</name>
    <dbReference type="NCBI Taxonomy" id="346377"/>
    <lineage>
        <taxon>Bacteria</taxon>
        <taxon>Pseudomonadati</taxon>
        <taxon>Bacteroidota</taxon>
        <taxon>Cytophagia</taxon>
        <taxon>Cytophagales</taxon>
        <taxon>Cyclobacteriaceae</taxon>
        <taxon>Echinicola</taxon>
    </lineage>
</organism>
<evidence type="ECO:0000256" key="2">
    <source>
        <dbReference type="ARBA" id="ARBA00022475"/>
    </source>
</evidence>
<evidence type="ECO:0000313" key="10">
    <source>
        <dbReference type="EMBL" id="GGZ21986.1"/>
    </source>
</evidence>
<comment type="subcellular location">
    <subcellularLocation>
        <location evidence="1">Cell membrane</location>
        <topology evidence="1">Multi-pass membrane protein</topology>
    </subcellularLocation>
</comment>
<evidence type="ECO:0000256" key="7">
    <source>
        <dbReference type="ARBA" id="ARBA00023136"/>
    </source>
</evidence>
<feature type="transmembrane region" description="Helical" evidence="8">
    <location>
        <begin position="104"/>
        <end position="124"/>
    </location>
</feature>
<dbReference type="GO" id="GO:0016787">
    <property type="term" value="F:hydrolase activity"/>
    <property type="evidence" value="ECO:0007669"/>
    <property type="project" value="UniProtKB-KW"/>
</dbReference>
<gene>
    <name evidence="10" type="ORF">GCM10007049_13450</name>
</gene>
<feature type="transmembrane region" description="Helical" evidence="8">
    <location>
        <begin position="280"/>
        <end position="300"/>
    </location>
</feature>
<reference evidence="10" key="1">
    <citation type="journal article" date="2014" name="Int. J. Syst. Evol. Microbiol.">
        <title>Complete genome sequence of Corynebacterium casei LMG S-19264T (=DSM 44701T), isolated from a smear-ripened cheese.</title>
        <authorList>
            <consortium name="US DOE Joint Genome Institute (JGI-PGF)"/>
            <person name="Walter F."/>
            <person name="Albersmeier A."/>
            <person name="Kalinowski J."/>
            <person name="Ruckert C."/>
        </authorList>
    </citation>
    <scope>NUCLEOTIDE SEQUENCE</scope>
    <source>
        <strain evidence="10">KCTC 12368</strain>
    </source>
</reference>
<sequence length="503" mass="57803">MKDTKSYRIYLLIILAVISFFKILFTATSPLSLFSEETQYWLWSQNMDWNYYSKPLMVAVYNYIFTGIFGNTGVAVRLSAVLFSAGTAWIVFELGQKMFSEAKIGFWAALMLVVMPYFHLASFFHTTDSSLLFFWALSFYWLWMATETQKTSHWIYAGLASAMGMLSKNTMVLAIPLIFLYLLLTDAKQLKQKGFYLFCLVFGLSFIPILVWNFQNDFVTFRHVGTLGGVEGESKPFDPGESIKYISEYAGGQLAIISAFFIPFLFMSIRRMVKLKERQLLFILLPAVLVWALFFMISIFKRVEVNWPAFAYVNLSLAMAYVLHLASASWRKYAIYATAISGILLVLIMKPAVLDTVGFKKVLRPDKDPLARLAGYHELGERVDTLIDSLQIGPHFIFSDSYHIASELAFYVEGNPQTYTINLGRRKNQFDLWPGIGQFENQAYTGIFVQWNTTERPEVGKGFDRLLHKETQYASYRGDTVRVFSIEVYENLHHIEEVKTTSY</sequence>
<keyword evidence="7 8" id="KW-0472">Membrane</keyword>
<dbReference type="InterPro" id="IPR038731">
    <property type="entry name" value="RgtA/B/C-like"/>
</dbReference>
<evidence type="ECO:0000259" key="9">
    <source>
        <dbReference type="Pfam" id="PF13231"/>
    </source>
</evidence>
<keyword evidence="2" id="KW-1003">Cell membrane</keyword>
<evidence type="ECO:0000256" key="1">
    <source>
        <dbReference type="ARBA" id="ARBA00004651"/>
    </source>
</evidence>
<dbReference type="RefSeq" id="WP_018472102.1">
    <property type="nucleotide sequence ID" value="NZ_BMWX01000002.1"/>
</dbReference>
<evidence type="ECO:0000256" key="4">
    <source>
        <dbReference type="ARBA" id="ARBA00022679"/>
    </source>
</evidence>